<dbReference type="AlphaFoldDB" id="A0A0M3DDH2"/>
<feature type="domain" description="HD" evidence="2">
    <location>
        <begin position="59"/>
        <end position="178"/>
    </location>
</feature>
<dbReference type="Gene3D" id="1.10.3090.10">
    <property type="entry name" value="cca-adding enzyme, domain 2"/>
    <property type="match status" value="1"/>
</dbReference>
<keyword evidence="4" id="KW-1185">Reference proteome</keyword>
<dbReference type="PANTHER" id="PTHR47545">
    <property type="entry name" value="MULTIFUNCTIONAL CCA PROTEIN"/>
    <property type="match status" value="1"/>
</dbReference>
<dbReference type="PATRIC" id="fig|1629550.3.peg.1981"/>
<proteinExistence type="predicted"/>
<dbReference type="SUPFAM" id="SSF109604">
    <property type="entry name" value="HD-domain/PDEase-like"/>
    <property type="match status" value="1"/>
</dbReference>
<protein>
    <recommendedName>
        <fullName evidence="2">HD domain-containing protein</fullName>
    </recommendedName>
</protein>
<accession>A0A0M3DDH2</accession>
<reference evidence="3 4" key="1">
    <citation type="submission" date="2015-04" db="EMBL/GenBank/DDBJ databases">
        <title>Microcin producing Clostridium sp. JC272T.</title>
        <authorList>
            <person name="Jyothsna T."/>
            <person name="Sasikala C."/>
            <person name="Ramana C."/>
        </authorList>
    </citation>
    <scope>NUCLEOTIDE SEQUENCE [LARGE SCALE GENOMIC DNA]</scope>
    <source>
        <strain evidence="3 4">JC272</strain>
    </source>
</reference>
<dbReference type="GO" id="GO:0000166">
    <property type="term" value="F:nucleotide binding"/>
    <property type="evidence" value="ECO:0007669"/>
    <property type="project" value="UniProtKB-KW"/>
</dbReference>
<name>A0A0M3DDH2_9FIRM</name>
<sequence>MSQELTFKEISNHLIEDERPSLYIKKILSDDRYSFELKDKLLKLETIDQNLKYHPEGNVLNHVLLVLDNAAQIKNFSKNSLAFMWAALLHDIGKLTTTKIRKGRITSYNHDLEGEKISKQILDKLTDNEDLKYTVSKLVRYHMQPLFFDKNLPFFSWKEMLKEIDYKEVALISMADRLGRGNITSETKKKELENLEKFKAYLKTREEK</sequence>
<evidence type="ECO:0000256" key="1">
    <source>
        <dbReference type="ARBA" id="ARBA00022741"/>
    </source>
</evidence>
<dbReference type="InterPro" id="IPR003607">
    <property type="entry name" value="HD/PDEase_dom"/>
</dbReference>
<evidence type="ECO:0000259" key="2">
    <source>
        <dbReference type="Pfam" id="PF01966"/>
    </source>
</evidence>
<gene>
    <name evidence="3" type="ORF">VN21_12685</name>
</gene>
<dbReference type="InterPro" id="IPR006675">
    <property type="entry name" value="HDIG_dom"/>
</dbReference>
<dbReference type="OrthoDB" id="9805698at2"/>
<dbReference type="RefSeq" id="WP_046823565.1">
    <property type="nucleotide sequence ID" value="NZ_LBBT01000251.1"/>
</dbReference>
<dbReference type="Pfam" id="PF01966">
    <property type="entry name" value="HD"/>
    <property type="match status" value="1"/>
</dbReference>
<dbReference type="InterPro" id="IPR050124">
    <property type="entry name" value="tRNA_CCA-adding_enzyme"/>
</dbReference>
<dbReference type="EMBL" id="LBBT01000251">
    <property type="protein sequence ID" value="KKY00705.1"/>
    <property type="molecule type" value="Genomic_DNA"/>
</dbReference>
<dbReference type="CDD" id="cd00077">
    <property type="entry name" value="HDc"/>
    <property type="match status" value="1"/>
</dbReference>
<organism evidence="3 4">
    <name type="scientific">Paraclostridium benzoelyticum</name>
    <dbReference type="NCBI Taxonomy" id="1629550"/>
    <lineage>
        <taxon>Bacteria</taxon>
        <taxon>Bacillati</taxon>
        <taxon>Bacillota</taxon>
        <taxon>Clostridia</taxon>
        <taxon>Peptostreptococcales</taxon>
        <taxon>Peptostreptococcaceae</taxon>
        <taxon>Paraclostridium</taxon>
    </lineage>
</organism>
<keyword evidence="1" id="KW-0547">Nucleotide-binding</keyword>
<dbReference type="PANTHER" id="PTHR47545:SF2">
    <property type="entry name" value="CC-ADDING TRNA NUCLEOTIDYLTRANSFERASE"/>
    <property type="match status" value="1"/>
</dbReference>
<evidence type="ECO:0000313" key="3">
    <source>
        <dbReference type="EMBL" id="KKY00705.1"/>
    </source>
</evidence>
<evidence type="ECO:0000313" key="4">
    <source>
        <dbReference type="Proteomes" id="UP000034407"/>
    </source>
</evidence>
<dbReference type="InterPro" id="IPR006674">
    <property type="entry name" value="HD_domain"/>
</dbReference>
<dbReference type="Proteomes" id="UP000034407">
    <property type="component" value="Unassembled WGS sequence"/>
</dbReference>
<dbReference type="NCBIfam" id="TIGR00277">
    <property type="entry name" value="HDIG"/>
    <property type="match status" value="1"/>
</dbReference>
<comment type="caution">
    <text evidence="3">The sequence shown here is derived from an EMBL/GenBank/DDBJ whole genome shotgun (WGS) entry which is preliminary data.</text>
</comment>